<evidence type="ECO:0000256" key="6">
    <source>
        <dbReference type="ARBA" id="ARBA00022801"/>
    </source>
</evidence>
<evidence type="ECO:0000259" key="14">
    <source>
        <dbReference type="Pfam" id="PF21634"/>
    </source>
</evidence>
<dbReference type="GO" id="GO:0032574">
    <property type="term" value="F:5'-3' RNA helicase activity"/>
    <property type="evidence" value="ECO:0007669"/>
    <property type="project" value="InterPro"/>
</dbReference>
<dbReference type="AlphaFoldDB" id="A0A4S4L7V7"/>
<evidence type="ECO:0000256" key="3">
    <source>
        <dbReference type="ARBA" id="ARBA00012552"/>
    </source>
</evidence>
<evidence type="ECO:0000256" key="2">
    <source>
        <dbReference type="ARBA" id="ARBA00005601"/>
    </source>
</evidence>
<dbReference type="Gene3D" id="3.40.50.300">
    <property type="entry name" value="P-loop containing nucleotide triphosphate hydrolases"/>
    <property type="match status" value="2"/>
</dbReference>
<protein>
    <recommendedName>
        <fullName evidence="3">RNA helicase</fullName>
        <ecNumber evidence="3">3.6.4.13</ecNumber>
    </recommendedName>
</protein>
<dbReference type="InterPro" id="IPR027417">
    <property type="entry name" value="P-loop_NTPase"/>
</dbReference>
<reference evidence="15 16" key="1">
    <citation type="submission" date="2019-02" db="EMBL/GenBank/DDBJ databases">
        <title>Genome sequencing of the rare red list fungi Phellinidium pouzarii.</title>
        <authorList>
            <person name="Buettner E."/>
            <person name="Kellner H."/>
        </authorList>
    </citation>
    <scope>NUCLEOTIDE SEQUENCE [LARGE SCALE GENOMIC DNA]</scope>
    <source>
        <strain evidence="15 16">DSM 108285</strain>
    </source>
</reference>
<dbReference type="GO" id="GO:0016787">
    <property type="term" value="F:hydrolase activity"/>
    <property type="evidence" value="ECO:0007669"/>
    <property type="project" value="UniProtKB-KW"/>
</dbReference>
<dbReference type="PANTHER" id="PTHR45418">
    <property type="entry name" value="CANCER/TESTIS ANTIGEN 55"/>
    <property type="match status" value="1"/>
</dbReference>
<dbReference type="InterPro" id="IPR041679">
    <property type="entry name" value="DNA2/NAM7-like_C"/>
</dbReference>
<keyword evidence="16" id="KW-1185">Reference proteome</keyword>
<evidence type="ECO:0000256" key="8">
    <source>
        <dbReference type="ARBA" id="ARBA00022840"/>
    </source>
</evidence>
<keyword evidence="7" id="KW-0347">Helicase</keyword>
<evidence type="ECO:0000259" key="13">
    <source>
        <dbReference type="Pfam" id="PF13087"/>
    </source>
</evidence>
<evidence type="ECO:0000256" key="4">
    <source>
        <dbReference type="ARBA" id="ARBA00022490"/>
    </source>
</evidence>
<dbReference type="GO" id="GO:0036464">
    <property type="term" value="C:cytoplasmic ribonucleoprotein granule"/>
    <property type="evidence" value="ECO:0007669"/>
    <property type="project" value="UniProtKB-SubCell"/>
</dbReference>
<dbReference type="GO" id="GO:0031047">
    <property type="term" value="P:regulatory ncRNA-mediated gene silencing"/>
    <property type="evidence" value="ECO:0007669"/>
    <property type="project" value="UniProtKB-KW"/>
</dbReference>
<proteinExistence type="inferred from homology"/>
<evidence type="ECO:0000259" key="12">
    <source>
        <dbReference type="Pfam" id="PF13086"/>
    </source>
</evidence>
<keyword evidence="6" id="KW-0378">Hydrolase</keyword>
<dbReference type="InterPro" id="IPR049080">
    <property type="entry name" value="MOV-10-like_beta-barrel"/>
</dbReference>
<feature type="domain" description="Helicase MOV-10-like beta-barrel" evidence="14">
    <location>
        <begin position="92"/>
        <end position="169"/>
    </location>
</feature>
<dbReference type="InterPro" id="IPR047187">
    <property type="entry name" value="SF1_C_Upf1"/>
</dbReference>
<gene>
    <name evidence="15" type="ORF">EW145_g3302</name>
</gene>
<evidence type="ECO:0000256" key="5">
    <source>
        <dbReference type="ARBA" id="ARBA00022741"/>
    </source>
</evidence>
<evidence type="ECO:0000313" key="15">
    <source>
        <dbReference type="EMBL" id="THH07554.1"/>
    </source>
</evidence>
<dbReference type="GO" id="GO:0005524">
    <property type="term" value="F:ATP binding"/>
    <property type="evidence" value="ECO:0007669"/>
    <property type="project" value="UniProtKB-KW"/>
</dbReference>
<comment type="similarity">
    <text evidence="2">Belongs to the DNA2/NAM7 helicase family. SDE3 subfamily.</text>
</comment>
<dbReference type="OrthoDB" id="6513042at2759"/>
<dbReference type="EMBL" id="SGPK01000137">
    <property type="protein sequence ID" value="THH07554.1"/>
    <property type="molecule type" value="Genomic_DNA"/>
</dbReference>
<keyword evidence="4" id="KW-0963">Cytoplasm</keyword>
<feature type="domain" description="DNA2/NAM7 helicase helicase" evidence="12">
    <location>
        <begin position="224"/>
        <end position="293"/>
    </location>
</feature>
<keyword evidence="8" id="KW-0067">ATP-binding</keyword>
<keyword evidence="9" id="KW-0694">RNA-binding</keyword>
<feature type="domain" description="DNA2/NAM7 helicase helicase" evidence="12">
    <location>
        <begin position="336"/>
        <end position="408"/>
    </location>
</feature>
<dbReference type="SUPFAM" id="SSF52540">
    <property type="entry name" value="P-loop containing nucleoside triphosphate hydrolases"/>
    <property type="match status" value="1"/>
</dbReference>
<dbReference type="PANTHER" id="PTHR45418:SF1">
    <property type="entry name" value="CANCER_TESTIS ANTIGEN 55"/>
    <property type="match status" value="1"/>
</dbReference>
<keyword evidence="5" id="KW-0547">Nucleotide-binding</keyword>
<name>A0A4S4L7V7_9AGAM</name>
<dbReference type="Pfam" id="PF13087">
    <property type="entry name" value="AAA_12"/>
    <property type="match status" value="1"/>
</dbReference>
<evidence type="ECO:0000256" key="1">
    <source>
        <dbReference type="ARBA" id="ARBA00004331"/>
    </source>
</evidence>
<dbReference type="Pfam" id="PF21634">
    <property type="entry name" value="MOV-10_beta-barrel"/>
    <property type="match status" value="1"/>
</dbReference>
<comment type="catalytic activity">
    <reaction evidence="11">
        <text>ATP + H2O = ADP + phosphate + H(+)</text>
        <dbReference type="Rhea" id="RHEA:13065"/>
        <dbReference type="ChEBI" id="CHEBI:15377"/>
        <dbReference type="ChEBI" id="CHEBI:15378"/>
        <dbReference type="ChEBI" id="CHEBI:30616"/>
        <dbReference type="ChEBI" id="CHEBI:43474"/>
        <dbReference type="ChEBI" id="CHEBI:456216"/>
        <dbReference type="EC" id="3.6.4.13"/>
    </reaction>
</comment>
<dbReference type="Proteomes" id="UP000308199">
    <property type="component" value="Unassembled WGS sequence"/>
</dbReference>
<evidence type="ECO:0000313" key="16">
    <source>
        <dbReference type="Proteomes" id="UP000308199"/>
    </source>
</evidence>
<dbReference type="EC" id="3.6.4.13" evidence="3"/>
<dbReference type="InterPro" id="IPR026122">
    <property type="entry name" value="MOV-10/SDE3_DEXXQ/H-box"/>
</dbReference>
<accession>A0A4S4L7V7</accession>
<feature type="domain" description="DNA2/NAM7 helicase-like C-terminal" evidence="13">
    <location>
        <begin position="417"/>
        <end position="624"/>
    </location>
</feature>
<evidence type="ECO:0000256" key="7">
    <source>
        <dbReference type="ARBA" id="ARBA00022806"/>
    </source>
</evidence>
<dbReference type="FunFam" id="3.40.50.300:FF:000608">
    <property type="entry name" value="Mov10 RISC complex RNA helicase"/>
    <property type="match status" value="1"/>
</dbReference>
<comment type="subcellular location">
    <subcellularLocation>
        <location evidence="1">Cytoplasm</location>
        <location evidence="1">Cytoplasmic ribonucleoprotein granule</location>
    </subcellularLocation>
</comment>
<sequence length="681" mass="76948">MDLYISPEQNRVEASPSPTLGVIPRLKLGSFEPPEGFIDIAFKKGSSPLKIANKIRSRFAPGVFRASTYKTHYQVMLWIEEERERRRDLSRYDFENGELRQKGKFYKLHIDGLASKRPDLLLGDRICVRLSGSGKWVSGIVHDVIDEYVLLHFGKEFKVLRGQKFDIHFVFNAQVYRRMHEALSWEPFFDRITFPRAAHVSRLGKVQNLSGNDIQPFNKNVSKNPAQRQAVTIITRMPPGSVPFVVFGPPGTGKTSTIIEAIRQILYTNPNSRVLACAPTNAAAELITKGLSGLGKKALIQLISPLRRKTSVSKNVLNFTYVNDREQFDFPPQSDLGKFRVVVSTCYIASVLLGIGIQRGHFTHIFIDEAGQATEPESMIPIRTMANDKTNVILSGDVKQLRPVVLSRVASELGLKTSYLDRLMSNPIYDETDGRGAKPLVKLTKSWRSHPAILKFPNEEFYNGDLEACADPGLTHSICNKWHGLVKKDFPIIFHGISSKDEKEASSPSYFNIKEASIVKKYVASLLNDSKLKLKPENIGVISPYQGQVHKIRELLRPFAEEITVGCVEEFQGQERRVIIMSTVRSSSEWSKFDLRRTLGFVADPRRFNVAVTRAQALLIVVGDPFVLALDPIWKAFINYVHLGGGYKGTQIDWDPSKPVDRKARLDKARRRLGRYRLQKK</sequence>
<dbReference type="GO" id="GO:0003723">
    <property type="term" value="F:RNA binding"/>
    <property type="evidence" value="ECO:0007669"/>
    <property type="project" value="UniProtKB-KW"/>
</dbReference>
<comment type="caution">
    <text evidence="15">The sequence shown here is derived from an EMBL/GenBank/DDBJ whole genome shotgun (WGS) entry which is preliminary data.</text>
</comment>
<evidence type="ECO:0000256" key="11">
    <source>
        <dbReference type="ARBA" id="ARBA00047984"/>
    </source>
</evidence>
<dbReference type="CDD" id="cd18808">
    <property type="entry name" value="SF1_C_Upf1"/>
    <property type="match status" value="1"/>
</dbReference>
<dbReference type="CDD" id="cd18038">
    <property type="entry name" value="DEXXQc_Helz-like"/>
    <property type="match status" value="1"/>
</dbReference>
<evidence type="ECO:0000256" key="10">
    <source>
        <dbReference type="ARBA" id="ARBA00023158"/>
    </source>
</evidence>
<organism evidence="15 16">
    <name type="scientific">Phellinidium pouzarii</name>
    <dbReference type="NCBI Taxonomy" id="167371"/>
    <lineage>
        <taxon>Eukaryota</taxon>
        <taxon>Fungi</taxon>
        <taxon>Dikarya</taxon>
        <taxon>Basidiomycota</taxon>
        <taxon>Agaricomycotina</taxon>
        <taxon>Agaricomycetes</taxon>
        <taxon>Hymenochaetales</taxon>
        <taxon>Hymenochaetaceae</taxon>
        <taxon>Phellinidium</taxon>
    </lineage>
</organism>
<keyword evidence="10" id="KW-0943">RNA-mediated gene silencing</keyword>
<dbReference type="InterPro" id="IPR041677">
    <property type="entry name" value="DNA2/NAM7_AAA_11"/>
</dbReference>
<evidence type="ECO:0000256" key="9">
    <source>
        <dbReference type="ARBA" id="ARBA00022884"/>
    </source>
</evidence>
<dbReference type="Pfam" id="PF13086">
    <property type="entry name" value="AAA_11"/>
    <property type="match status" value="2"/>
</dbReference>